<gene>
    <name evidence="8" type="ORF">DFA_05330</name>
</gene>
<dbReference type="InterPro" id="IPR036259">
    <property type="entry name" value="MFS_trans_sf"/>
</dbReference>
<dbReference type="GO" id="GO:0019954">
    <property type="term" value="P:asexual reproduction"/>
    <property type="evidence" value="ECO:0007669"/>
    <property type="project" value="EnsemblProtists"/>
</dbReference>
<feature type="transmembrane region" description="Helical" evidence="7">
    <location>
        <begin position="282"/>
        <end position="301"/>
    </location>
</feature>
<feature type="transmembrane region" description="Helical" evidence="7">
    <location>
        <begin position="184"/>
        <end position="209"/>
    </location>
</feature>
<dbReference type="PIRSF" id="PIRSF016379">
    <property type="entry name" value="ENT"/>
    <property type="match status" value="1"/>
</dbReference>
<dbReference type="EMBL" id="GL883008">
    <property type="protein sequence ID" value="EGG23198.1"/>
    <property type="molecule type" value="Genomic_DNA"/>
</dbReference>
<dbReference type="SUPFAM" id="SSF103473">
    <property type="entry name" value="MFS general substrate transporter"/>
    <property type="match status" value="1"/>
</dbReference>
<evidence type="ECO:0000313" key="8">
    <source>
        <dbReference type="EMBL" id="EGG23198.1"/>
    </source>
</evidence>
<name>F4PKX6_CACFS</name>
<dbReference type="GO" id="GO:0031288">
    <property type="term" value="P:sorocarp morphogenesis"/>
    <property type="evidence" value="ECO:0007669"/>
    <property type="project" value="EnsemblProtists"/>
</dbReference>
<dbReference type="Proteomes" id="UP000007797">
    <property type="component" value="Unassembled WGS sequence"/>
</dbReference>
<dbReference type="OMA" id="MGIWTTY"/>
<keyword evidence="6 7" id="KW-0472">Membrane</keyword>
<reference evidence="9" key="1">
    <citation type="journal article" date="2011" name="Genome Res.">
        <title>Phylogeny-wide analysis of social amoeba genomes highlights ancient origins for complex intercellular communication.</title>
        <authorList>
            <person name="Heidel A.J."/>
            <person name="Lawal H.M."/>
            <person name="Felder M."/>
            <person name="Schilde C."/>
            <person name="Helps N.R."/>
            <person name="Tunggal B."/>
            <person name="Rivero F."/>
            <person name="John U."/>
            <person name="Schleicher M."/>
            <person name="Eichinger L."/>
            <person name="Platzer M."/>
            <person name="Noegel A.A."/>
            <person name="Schaap P."/>
            <person name="Gloeckner G."/>
        </authorList>
    </citation>
    <scope>NUCLEOTIDE SEQUENCE [LARGE SCALE GENOMIC DNA]</scope>
    <source>
        <strain evidence="9">SH3</strain>
    </source>
</reference>
<dbReference type="InterPro" id="IPR002259">
    <property type="entry name" value="Eqnu_transpt"/>
</dbReference>
<dbReference type="GO" id="GO:0032238">
    <property type="term" value="P:adenosine transport"/>
    <property type="evidence" value="ECO:0007669"/>
    <property type="project" value="EnsemblProtists"/>
</dbReference>
<feature type="transmembrane region" description="Helical" evidence="7">
    <location>
        <begin position="341"/>
        <end position="363"/>
    </location>
</feature>
<dbReference type="GO" id="GO:0005886">
    <property type="term" value="C:plasma membrane"/>
    <property type="evidence" value="ECO:0007669"/>
    <property type="project" value="TreeGrafter"/>
</dbReference>
<accession>F4PKX6</accession>
<dbReference type="KEGG" id="dfa:DFA_05330"/>
<evidence type="ECO:0000256" key="4">
    <source>
        <dbReference type="ARBA" id="ARBA00022692"/>
    </source>
</evidence>
<comment type="subcellular location">
    <subcellularLocation>
        <location evidence="1">Membrane</location>
        <topology evidence="1">Multi-pass membrane protein</topology>
    </subcellularLocation>
</comment>
<protein>
    <submittedName>
        <fullName evidence="8">Equilibrative nucleoside transporter family protein</fullName>
    </submittedName>
</protein>
<dbReference type="Pfam" id="PF01733">
    <property type="entry name" value="Nucleoside_tran"/>
    <property type="match status" value="1"/>
</dbReference>
<feature type="transmembrane region" description="Helical" evidence="7">
    <location>
        <begin position="55"/>
        <end position="74"/>
    </location>
</feature>
<dbReference type="AlphaFoldDB" id="F4PKX6"/>
<evidence type="ECO:0000256" key="6">
    <source>
        <dbReference type="ARBA" id="ARBA00023136"/>
    </source>
</evidence>
<keyword evidence="3" id="KW-0813">Transport</keyword>
<organism evidence="8 9">
    <name type="scientific">Cavenderia fasciculata</name>
    <name type="common">Slime mold</name>
    <name type="synonym">Dictyostelium fasciculatum</name>
    <dbReference type="NCBI Taxonomy" id="261658"/>
    <lineage>
        <taxon>Eukaryota</taxon>
        <taxon>Amoebozoa</taxon>
        <taxon>Evosea</taxon>
        <taxon>Eumycetozoa</taxon>
        <taxon>Dictyostelia</taxon>
        <taxon>Acytosteliales</taxon>
        <taxon>Cavenderiaceae</taxon>
        <taxon>Cavenderia</taxon>
    </lineage>
</organism>
<evidence type="ECO:0000256" key="2">
    <source>
        <dbReference type="ARBA" id="ARBA00007965"/>
    </source>
</evidence>
<feature type="transmembrane region" description="Helical" evidence="7">
    <location>
        <begin position="375"/>
        <end position="402"/>
    </location>
</feature>
<keyword evidence="4 7" id="KW-0812">Transmembrane</keyword>
<dbReference type="RefSeq" id="XP_004361049.1">
    <property type="nucleotide sequence ID" value="XM_004360992.1"/>
</dbReference>
<feature type="transmembrane region" description="Helical" evidence="7">
    <location>
        <begin position="117"/>
        <end position="144"/>
    </location>
</feature>
<feature type="transmembrane region" description="Helical" evidence="7">
    <location>
        <begin position="21"/>
        <end position="43"/>
    </location>
</feature>
<keyword evidence="5 7" id="KW-1133">Transmembrane helix</keyword>
<feature type="transmembrane region" description="Helical" evidence="7">
    <location>
        <begin position="151"/>
        <end position="172"/>
    </location>
</feature>
<evidence type="ECO:0000256" key="3">
    <source>
        <dbReference type="ARBA" id="ARBA00022448"/>
    </source>
</evidence>
<dbReference type="GO" id="GO:0005337">
    <property type="term" value="F:nucleoside transmembrane transporter activity"/>
    <property type="evidence" value="ECO:0007669"/>
    <property type="project" value="InterPro"/>
</dbReference>
<evidence type="ECO:0000256" key="7">
    <source>
        <dbReference type="SAM" id="Phobius"/>
    </source>
</evidence>
<keyword evidence="9" id="KW-1185">Reference proteome</keyword>
<dbReference type="OrthoDB" id="1856718at2759"/>
<evidence type="ECO:0000256" key="1">
    <source>
        <dbReference type="ARBA" id="ARBA00004141"/>
    </source>
</evidence>
<dbReference type="PANTHER" id="PTHR10332:SF88">
    <property type="entry name" value="EQUILIBRATIVE NUCLEOSIDE TRANSPORTER 1, ISOFORM A"/>
    <property type="match status" value="1"/>
</dbReference>
<feature type="transmembrane region" description="Helical" evidence="7">
    <location>
        <begin position="250"/>
        <end position="270"/>
    </location>
</feature>
<dbReference type="GeneID" id="14875696"/>
<feature type="transmembrane region" description="Helical" evidence="7">
    <location>
        <begin position="313"/>
        <end position="335"/>
    </location>
</feature>
<dbReference type="PANTHER" id="PTHR10332">
    <property type="entry name" value="EQUILIBRATIVE NUCLEOSIDE TRANSPORTER"/>
    <property type="match status" value="1"/>
</dbReference>
<dbReference type="GO" id="GO:0010468">
    <property type="term" value="P:regulation of gene expression"/>
    <property type="evidence" value="ECO:0007669"/>
    <property type="project" value="EnsemblProtists"/>
</dbReference>
<feature type="transmembrane region" description="Helical" evidence="7">
    <location>
        <begin position="86"/>
        <end position="105"/>
    </location>
</feature>
<dbReference type="STRING" id="1054147.F4PKX6"/>
<evidence type="ECO:0000313" key="9">
    <source>
        <dbReference type="Proteomes" id="UP000007797"/>
    </source>
</evidence>
<proteinExistence type="inferred from homology"/>
<evidence type="ECO:0000256" key="5">
    <source>
        <dbReference type="ARBA" id="ARBA00022989"/>
    </source>
</evidence>
<sequence length="410" mass="45541">MTAEILIDISTPPSLSFQFGAAWACFCLLGVGLLFPFNCYIAASTYFNDLYPNVPYTFLMSMAYNFFSWILLFVSSKIMPKFSFRVRINAFLLMGAAILFLIPFISKMIPDRTASMVVSLILTFLSGSISSLLFGTVMGLTALFPFEYTGAVMSGCGVAGIIASVLRIITYVSMPASALTASSYLYFFLAGGLLIICFLGFIVLLNLPITRHYLAVQSKNNENSINNSSSGGSTPQVDMKQLLRKVWREAFVVFTVFFTTLSLFPGITGLVENINSGLSSDWFGILFTLTFMVGDLIGRTAPKWFIIFTPNNLWMPTVARLVFFVLFALCVKPLVFKSIAFYFVFMFLFSLSNGYLGTLAMMFGPTKASEHEKEVTGIIMSFFLNFGIWVATWFSLLLLFLITGNKDIFG</sequence>
<comment type="similarity">
    <text evidence="2">Belongs to the SLC29A/ENT transporter (TC 2.A.57) family.</text>
</comment>